<accession>A0ACC0Z5R6</accession>
<gene>
    <name evidence="1" type="ORF">Pint_03835</name>
</gene>
<organism evidence="1 2">
    <name type="scientific">Pistacia integerrima</name>
    <dbReference type="NCBI Taxonomy" id="434235"/>
    <lineage>
        <taxon>Eukaryota</taxon>
        <taxon>Viridiplantae</taxon>
        <taxon>Streptophyta</taxon>
        <taxon>Embryophyta</taxon>
        <taxon>Tracheophyta</taxon>
        <taxon>Spermatophyta</taxon>
        <taxon>Magnoliopsida</taxon>
        <taxon>eudicotyledons</taxon>
        <taxon>Gunneridae</taxon>
        <taxon>Pentapetalae</taxon>
        <taxon>rosids</taxon>
        <taxon>malvids</taxon>
        <taxon>Sapindales</taxon>
        <taxon>Anacardiaceae</taxon>
        <taxon>Pistacia</taxon>
    </lineage>
</organism>
<dbReference type="Proteomes" id="UP001163603">
    <property type="component" value="Chromosome 3"/>
</dbReference>
<name>A0ACC0Z5R6_9ROSI</name>
<dbReference type="EMBL" id="CM047738">
    <property type="protein sequence ID" value="KAJ0046515.1"/>
    <property type="molecule type" value="Genomic_DNA"/>
</dbReference>
<evidence type="ECO:0000313" key="2">
    <source>
        <dbReference type="Proteomes" id="UP001163603"/>
    </source>
</evidence>
<evidence type="ECO:0000313" key="1">
    <source>
        <dbReference type="EMBL" id="KAJ0046515.1"/>
    </source>
</evidence>
<comment type="caution">
    <text evidence="1">The sequence shown here is derived from an EMBL/GenBank/DDBJ whole genome shotgun (WGS) entry which is preliminary data.</text>
</comment>
<sequence>MKISPDTRMTSLHMWNKGSIMPYLNTKIVLFITMTYKFPYNHLPIRTAVVTGANKGIGLEICRQLASNGVKVILTARAEKRGHEAVKNLHNSGVKWTFCTMIAKFGMGSLKGPARCGGSFVVEVTVDCRSWPYSMFGLPSRLGCGRMRGGGLWLVCFVCGLFGVAFLFAWDLLAAGK</sequence>
<proteinExistence type="predicted"/>
<keyword evidence="2" id="KW-1185">Reference proteome</keyword>
<reference evidence="2" key="1">
    <citation type="journal article" date="2023" name="G3 (Bethesda)">
        <title>Genome assembly and association tests identify interacting loci associated with vigor, precocity, and sex in interspecific pistachio rootstocks.</title>
        <authorList>
            <person name="Palmer W."/>
            <person name="Jacygrad E."/>
            <person name="Sagayaradj S."/>
            <person name="Cavanaugh K."/>
            <person name="Han R."/>
            <person name="Bertier L."/>
            <person name="Beede B."/>
            <person name="Kafkas S."/>
            <person name="Golino D."/>
            <person name="Preece J."/>
            <person name="Michelmore R."/>
        </authorList>
    </citation>
    <scope>NUCLEOTIDE SEQUENCE [LARGE SCALE GENOMIC DNA]</scope>
</reference>
<protein>
    <submittedName>
        <fullName evidence="1">Uncharacterized protein</fullName>
    </submittedName>
</protein>